<organism evidence="2 3">
    <name type="scientific">Agaribacillus aureus</name>
    <dbReference type="NCBI Taxonomy" id="3051825"/>
    <lineage>
        <taxon>Bacteria</taxon>
        <taxon>Pseudomonadati</taxon>
        <taxon>Bacteroidota</taxon>
        <taxon>Cytophagia</taxon>
        <taxon>Cytophagales</taxon>
        <taxon>Splendidivirgaceae</taxon>
        <taxon>Agaribacillus</taxon>
    </lineage>
</organism>
<keyword evidence="1" id="KW-0812">Transmembrane</keyword>
<feature type="transmembrane region" description="Helical" evidence="1">
    <location>
        <begin position="7"/>
        <end position="31"/>
    </location>
</feature>
<dbReference type="EMBL" id="JAUJEB010000006">
    <property type="protein sequence ID" value="MDN5215278.1"/>
    <property type="molecule type" value="Genomic_DNA"/>
</dbReference>
<evidence type="ECO:0000313" key="3">
    <source>
        <dbReference type="Proteomes" id="UP001172083"/>
    </source>
</evidence>
<evidence type="ECO:0000256" key="1">
    <source>
        <dbReference type="SAM" id="Phobius"/>
    </source>
</evidence>
<proteinExistence type="predicted"/>
<protein>
    <submittedName>
        <fullName evidence="2">Uncharacterized protein</fullName>
    </submittedName>
</protein>
<dbReference type="Proteomes" id="UP001172083">
    <property type="component" value="Unassembled WGS sequence"/>
</dbReference>
<feature type="transmembrane region" description="Helical" evidence="1">
    <location>
        <begin position="43"/>
        <end position="61"/>
    </location>
</feature>
<reference evidence="2" key="1">
    <citation type="submission" date="2023-06" db="EMBL/GenBank/DDBJ databases">
        <title>Genomic of Agaribacillus aureum.</title>
        <authorList>
            <person name="Wang G."/>
        </authorList>
    </citation>
    <scope>NUCLEOTIDE SEQUENCE</scope>
    <source>
        <strain evidence="2">BMA12</strain>
    </source>
</reference>
<keyword evidence="3" id="KW-1185">Reference proteome</keyword>
<name>A0ABT8LBW8_9BACT</name>
<keyword evidence="1" id="KW-1133">Transmembrane helix</keyword>
<gene>
    <name evidence="2" type="ORF">QQ020_24580</name>
</gene>
<comment type="caution">
    <text evidence="2">The sequence shown here is derived from an EMBL/GenBank/DDBJ whole genome shotgun (WGS) entry which is preliminary data.</text>
</comment>
<evidence type="ECO:0000313" key="2">
    <source>
        <dbReference type="EMBL" id="MDN5215278.1"/>
    </source>
</evidence>
<dbReference type="RefSeq" id="WP_346760615.1">
    <property type="nucleotide sequence ID" value="NZ_JAUJEB010000006.1"/>
</dbReference>
<accession>A0ABT8LBW8</accession>
<sequence length="70" mass="8098">MESVLNYVFAIIGIYLLLGFVFYLVFIFKLATQLDENMRGSGVGFKLLILPGTLVLWPVLFSKWKKRLKK</sequence>
<keyword evidence="1" id="KW-0472">Membrane</keyword>